<evidence type="ECO:0000313" key="1">
    <source>
        <dbReference type="EMBL" id="MFC5529819.1"/>
    </source>
</evidence>
<dbReference type="Proteomes" id="UP001596108">
    <property type="component" value="Unassembled WGS sequence"/>
</dbReference>
<protein>
    <submittedName>
        <fullName evidence="1">Dipeptidase</fullName>
    </submittedName>
</protein>
<organism evidence="1 2">
    <name type="scientific">Cohnella yongneupensis</name>
    <dbReference type="NCBI Taxonomy" id="425006"/>
    <lineage>
        <taxon>Bacteria</taxon>
        <taxon>Bacillati</taxon>
        <taxon>Bacillota</taxon>
        <taxon>Bacilli</taxon>
        <taxon>Bacillales</taxon>
        <taxon>Paenibacillaceae</taxon>
        <taxon>Cohnella</taxon>
    </lineage>
</organism>
<accession>A0ABW0QZY3</accession>
<dbReference type="RefSeq" id="WP_378111742.1">
    <property type="nucleotide sequence ID" value="NZ_JBHSNC010000031.1"/>
</dbReference>
<dbReference type="Pfam" id="PF01244">
    <property type="entry name" value="Peptidase_M19"/>
    <property type="match status" value="1"/>
</dbReference>
<dbReference type="SUPFAM" id="SSF51556">
    <property type="entry name" value="Metallo-dependent hydrolases"/>
    <property type="match status" value="1"/>
</dbReference>
<dbReference type="PANTHER" id="PTHR10443">
    <property type="entry name" value="MICROSOMAL DIPEPTIDASE"/>
    <property type="match status" value="1"/>
</dbReference>
<dbReference type="EMBL" id="JBHSNC010000031">
    <property type="protein sequence ID" value="MFC5529819.1"/>
    <property type="molecule type" value="Genomic_DNA"/>
</dbReference>
<dbReference type="Gene3D" id="3.20.20.140">
    <property type="entry name" value="Metal-dependent hydrolases"/>
    <property type="match status" value="1"/>
</dbReference>
<dbReference type="InterPro" id="IPR032466">
    <property type="entry name" value="Metal_Hydrolase"/>
</dbReference>
<sequence>MKIFDAHCDVLSKLLENPELDFAHGQDGLDVTLERMLESGIRVQNFAVYLPERWSGEFKHVLESVDLFHERILALPQMRFIRTKSDLRLARDEDRIGALLSLEGVDSLHGNLVYLRILYHLGVRTVGITWNRANWAADGVLEKRNGGFTAAGTDLIRECNRLGLIMDVSHLSEKGFWELVETSRKPVIATHSNAKSISPRLRNLSDAQIASLVQTGGVIGITFVPPFVSVEEPVPMDRILLHIDHVCALGGKRHIGFGSDFDGIREWIVGLEHAGQYDRLVNLLLKHYREEDVELFVYGNWFRFYMEHLPDE</sequence>
<keyword evidence="2" id="KW-1185">Reference proteome</keyword>
<reference evidence="2" key="1">
    <citation type="journal article" date="2019" name="Int. J. Syst. Evol. Microbiol.">
        <title>The Global Catalogue of Microorganisms (GCM) 10K type strain sequencing project: providing services to taxonomists for standard genome sequencing and annotation.</title>
        <authorList>
            <consortium name="The Broad Institute Genomics Platform"/>
            <consortium name="The Broad Institute Genome Sequencing Center for Infectious Disease"/>
            <person name="Wu L."/>
            <person name="Ma J."/>
        </authorList>
    </citation>
    <scope>NUCLEOTIDE SEQUENCE [LARGE SCALE GENOMIC DNA]</scope>
    <source>
        <strain evidence="2">CGMCC 1.18578</strain>
    </source>
</reference>
<dbReference type="PANTHER" id="PTHR10443:SF12">
    <property type="entry name" value="DIPEPTIDASE"/>
    <property type="match status" value="1"/>
</dbReference>
<comment type="caution">
    <text evidence="1">The sequence shown here is derived from an EMBL/GenBank/DDBJ whole genome shotgun (WGS) entry which is preliminary data.</text>
</comment>
<proteinExistence type="predicted"/>
<name>A0ABW0QZY3_9BACL</name>
<dbReference type="CDD" id="cd01301">
    <property type="entry name" value="rDP_like"/>
    <property type="match status" value="1"/>
</dbReference>
<gene>
    <name evidence="1" type="ORF">ACFPQ4_10225</name>
</gene>
<dbReference type="InterPro" id="IPR008257">
    <property type="entry name" value="Pept_M19"/>
</dbReference>
<dbReference type="PROSITE" id="PS51365">
    <property type="entry name" value="RENAL_DIPEPTIDASE_2"/>
    <property type="match status" value="1"/>
</dbReference>
<evidence type="ECO:0000313" key="2">
    <source>
        <dbReference type="Proteomes" id="UP001596108"/>
    </source>
</evidence>